<evidence type="ECO:0000256" key="4">
    <source>
        <dbReference type="ARBA" id="ARBA00022989"/>
    </source>
</evidence>
<evidence type="ECO:0000256" key="1">
    <source>
        <dbReference type="ARBA" id="ARBA00004651"/>
    </source>
</evidence>
<dbReference type="InterPro" id="IPR052536">
    <property type="entry name" value="ABC-4_Integral_Memb_Prot"/>
</dbReference>
<protein>
    <submittedName>
        <fullName evidence="8">ABC transporter permease</fullName>
    </submittedName>
</protein>
<gene>
    <name evidence="8" type="ORF">J41TS4_33490</name>
</gene>
<proteinExistence type="inferred from homology"/>
<comment type="subcellular location">
    <subcellularLocation>
        <location evidence="1 6">Cell membrane</location>
        <topology evidence="1 6">Multi-pass membrane protein</topology>
    </subcellularLocation>
</comment>
<dbReference type="GO" id="GO:0005886">
    <property type="term" value="C:plasma membrane"/>
    <property type="evidence" value="ECO:0007669"/>
    <property type="project" value="UniProtKB-SubCell"/>
</dbReference>
<feature type="transmembrane region" description="Helical" evidence="6">
    <location>
        <begin position="280"/>
        <end position="303"/>
    </location>
</feature>
<organism evidence="8 9">
    <name type="scientific">Paenibacillus apis</name>
    <dbReference type="NCBI Taxonomy" id="1792174"/>
    <lineage>
        <taxon>Bacteria</taxon>
        <taxon>Bacillati</taxon>
        <taxon>Bacillota</taxon>
        <taxon>Bacilli</taxon>
        <taxon>Bacillales</taxon>
        <taxon>Paenibacillaceae</taxon>
        <taxon>Paenibacillus</taxon>
    </lineage>
</organism>
<dbReference type="GO" id="GO:0055085">
    <property type="term" value="P:transmembrane transport"/>
    <property type="evidence" value="ECO:0007669"/>
    <property type="project" value="UniProtKB-UniRule"/>
</dbReference>
<dbReference type="PANTHER" id="PTHR46795">
    <property type="entry name" value="ABC TRANSPORTER PERMEASE-RELATED-RELATED"/>
    <property type="match status" value="1"/>
</dbReference>
<keyword evidence="4 6" id="KW-1133">Transmembrane helix</keyword>
<keyword evidence="2 6" id="KW-1003">Cell membrane</keyword>
<reference evidence="8" key="1">
    <citation type="submission" date="2021-03" db="EMBL/GenBank/DDBJ databases">
        <title>Antimicrobial resistance genes in bacteria isolated from Japanese honey, and their potential for conferring macrolide and lincosamide resistance in the American foulbrood pathogen Paenibacillus larvae.</title>
        <authorList>
            <person name="Okamoto M."/>
            <person name="Kumagai M."/>
            <person name="Kanamori H."/>
            <person name="Takamatsu D."/>
        </authorList>
    </citation>
    <scope>NUCLEOTIDE SEQUENCE</scope>
    <source>
        <strain evidence="8">J41TS4</strain>
    </source>
</reference>
<name>A0A919Y3U4_9BACL</name>
<evidence type="ECO:0000313" key="8">
    <source>
        <dbReference type="EMBL" id="GIO43591.1"/>
    </source>
</evidence>
<comment type="similarity">
    <text evidence="6">Belongs to the ABC-4 integral membrane protein family.</text>
</comment>
<evidence type="ECO:0000256" key="3">
    <source>
        <dbReference type="ARBA" id="ARBA00022692"/>
    </source>
</evidence>
<evidence type="ECO:0000256" key="6">
    <source>
        <dbReference type="PIRNR" id="PIRNR018968"/>
    </source>
</evidence>
<dbReference type="AlphaFoldDB" id="A0A919Y3U4"/>
<feature type="transmembrane region" description="Helical" evidence="6">
    <location>
        <begin position="610"/>
        <end position="634"/>
    </location>
</feature>
<feature type="transmembrane region" description="Helical" evidence="6">
    <location>
        <begin position="100"/>
        <end position="128"/>
    </location>
</feature>
<comment type="caution">
    <text evidence="8">The sequence shown here is derived from an EMBL/GenBank/DDBJ whole genome shotgun (WGS) entry which is preliminary data.</text>
</comment>
<feature type="transmembrane region" description="Helical" evidence="6">
    <location>
        <begin position="517"/>
        <end position="542"/>
    </location>
</feature>
<feature type="transmembrane region" description="Helical" evidence="6">
    <location>
        <begin position="204"/>
        <end position="222"/>
    </location>
</feature>
<keyword evidence="6" id="KW-0813">Transport</keyword>
<dbReference type="InterPro" id="IPR027022">
    <property type="entry name" value="ABC_permease_BceB-typ"/>
</dbReference>
<dbReference type="RefSeq" id="WP_301628794.1">
    <property type="nucleotide sequence ID" value="NZ_BORS01000011.1"/>
</dbReference>
<feature type="domain" description="ABC3 transporter permease C-terminal" evidence="7">
    <location>
        <begin position="59"/>
        <end position="179"/>
    </location>
</feature>
<feature type="transmembrane region" description="Helical" evidence="6">
    <location>
        <begin position="228"/>
        <end position="253"/>
    </location>
</feature>
<dbReference type="Proteomes" id="UP000678895">
    <property type="component" value="Unassembled WGS sequence"/>
</dbReference>
<evidence type="ECO:0000256" key="5">
    <source>
        <dbReference type="ARBA" id="ARBA00023136"/>
    </source>
</evidence>
<dbReference type="PANTHER" id="PTHR46795:SF3">
    <property type="entry name" value="ABC TRANSPORTER PERMEASE"/>
    <property type="match status" value="1"/>
</dbReference>
<evidence type="ECO:0000313" key="9">
    <source>
        <dbReference type="Proteomes" id="UP000678895"/>
    </source>
</evidence>
<keyword evidence="5 6" id="KW-0472">Membrane</keyword>
<accession>A0A919Y3U4</accession>
<evidence type="ECO:0000259" key="7">
    <source>
        <dbReference type="Pfam" id="PF02687"/>
    </source>
</evidence>
<keyword evidence="3 6" id="KW-0812">Transmembrane</keyword>
<feature type="transmembrane region" description="Helical" evidence="6">
    <location>
        <begin position="17"/>
        <end position="35"/>
    </location>
</feature>
<keyword evidence="9" id="KW-1185">Reference proteome</keyword>
<feature type="transmembrane region" description="Helical" evidence="6">
    <location>
        <begin position="576"/>
        <end position="598"/>
    </location>
</feature>
<evidence type="ECO:0000256" key="2">
    <source>
        <dbReference type="ARBA" id="ARBA00022475"/>
    </source>
</evidence>
<dbReference type="Pfam" id="PF02687">
    <property type="entry name" value="FtsX"/>
    <property type="match status" value="1"/>
</dbReference>
<feature type="transmembrane region" description="Helical" evidence="6">
    <location>
        <begin position="148"/>
        <end position="170"/>
    </location>
</feature>
<dbReference type="PIRSF" id="PIRSF018968">
    <property type="entry name" value="ABC_permease_BceB"/>
    <property type="match status" value="1"/>
</dbReference>
<dbReference type="InterPro" id="IPR003838">
    <property type="entry name" value="ABC3_permease_C"/>
</dbReference>
<dbReference type="EMBL" id="BORS01000011">
    <property type="protein sequence ID" value="GIO43591.1"/>
    <property type="molecule type" value="Genomic_DNA"/>
</dbReference>
<sequence>MLSKLSLRNATRQMKDYLIYFITIVIAATLIFSFNSLVFSQEIRSLSKLLDTLTLMIGIASFVVVCIIGWLVFYTMRFMMKRRSREFGTYLLLGIERKRIVNLFFLENLIIGAVALLIGLLTGNLLYQGLRAMLLRLYEIQYHFSYEFSLPATLLTFAYFALIFIVALFLNRRKIRKSKISELIYMDQYNEKELATDGKKRRRLFVASVISGIVGIGLLITYDATFSLIGAFAIIFFLFTFYISFSSGISAYFKKHERKKYSGNTLYVFRSLASKVGSMGITLSVISILLTATLIAVGTGLSFNHLFMRNAELETSHSIYIGSEEKADFSEYKIYIDENLNVTSQWQYNIYKQDSDSVTRYVDPYRDNFRAYDYDTVMAFSDYTRLRDMLGYHKVTLPEGEYIIQCLDYLAKPLAQYNEAVRIGDRTLLKRAVYYETFTQQHWNGNGSGFILVVPDEIAEALPVSHSAYAAMTDEPVTMTEYEALDMIRMHRHETDRYAGYDMIYSKEVVKEQNASLYAVIIFPLFYVALVLLIVSATVLAIQILSEMKGYQNQYAVLHMLGAERKYLSSALRRQLAVYYILPIIPAAVISSIFIFFLCFAFDPGVFQDIAQIFMIVGATLAIFFAVFAIYIAASYVSLRRNILPDDA</sequence>
<feature type="transmembrane region" description="Helical" evidence="6">
    <location>
        <begin position="55"/>
        <end position="79"/>
    </location>
</feature>